<dbReference type="GeneID" id="63687842"/>
<keyword evidence="2" id="KW-1185">Reference proteome</keyword>
<dbReference type="RefSeq" id="XP_040628896.1">
    <property type="nucleotide sequence ID" value="XM_040772780.1"/>
</dbReference>
<dbReference type="EMBL" id="JH795863">
    <property type="protein sequence ID" value="EJU01999.1"/>
    <property type="molecule type" value="Genomic_DNA"/>
</dbReference>
<reference evidence="1 2" key="1">
    <citation type="journal article" date="2012" name="Science">
        <title>The Paleozoic origin of enzymatic lignin decomposition reconstructed from 31 fungal genomes.</title>
        <authorList>
            <person name="Floudas D."/>
            <person name="Binder M."/>
            <person name="Riley R."/>
            <person name="Barry K."/>
            <person name="Blanchette R.A."/>
            <person name="Henrissat B."/>
            <person name="Martinez A.T."/>
            <person name="Otillar R."/>
            <person name="Spatafora J.W."/>
            <person name="Yadav J.S."/>
            <person name="Aerts A."/>
            <person name="Benoit I."/>
            <person name="Boyd A."/>
            <person name="Carlson A."/>
            <person name="Copeland A."/>
            <person name="Coutinho P.M."/>
            <person name="de Vries R.P."/>
            <person name="Ferreira P."/>
            <person name="Findley K."/>
            <person name="Foster B."/>
            <person name="Gaskell J."/>
            <person name="Glotzer D."/>
            <person name="Gorecki P."/>
            <person name="Heitman J."/>
            <person name="Hesse C."/>
            <person name="Hori C."/>
            <person name="Igarashi K."/>
            <person name="Jurgens J.A."/>
            <person name="Kallen N."/>
            <person name="Kersten P."/>
            <person name="Kohler A."/>
            <person name="Kuees U."/>
            <person name="Kumar T.K.A."/>
            <person name="Kuo A."/>
            <person name="LaButti K."/>
            <person name="Larrondo L.F."/>
            <person name="Lindquist E."/>
            <person name="Ling A."/>
            <person name="Lombard V."/>
            <person name="Lucas S."/>
            <person name="Lundell T."/>
            <person name="Martin R."/>
            <person name="McLaughlin D.J."/>
            <person name="Morgenstern I."/>
            <person name="Morin E."/>
            <person name="Murat C."/>
            <person name="Nagy L.G."/>
            <person name="Nolan M."/>
            <person name="Ohm R.A."/>
            <person name="Patyshakuliyeva A."/>
            <person name="Rokas A."/>
            <person name="Ruiz-Duenas F.J."/>
            <person name="Sabat G."/>
            <person name="Salamov A."/>
            <person name="Samejima M."/>
            <person name="Schmutz J."/>
            <person name="Slot J.C."/>
            <person name="St John F."/>
            <person name="Stenlid J."/>
            <person name="Sun H."/>
            <person name="Sun S."/>
            <person name="Syed K."/>
            <person name="Tsang A."/>
            <person name="Wiebenga A."/>
            <person name="Young D."/>
            <person name="Pisabarro A."/>
            <person name="Eastwood D.C."/>
            <person name="Martin F."/>
            <person name="Cullen D."/>
            <person name="Grigoriev I.V."/>
            <person name="Hibbett D.S."/>
        </authorList>
    </citation>
    <scope>NUCLEOTIDE SEQUENCE [LARGE SCALE GENOMIC DNA]</scope>
    <source>
        <strain evidence="1 2">DJM-731 SS1</strain>
    </source>
</reference>
<dbReference type="Proteomes" id="UP000030653">
    <property type="component" value="Unassembled WGS sequence"/>
</dbReference>
<dbReference type="AlphaFoldDB" id="M5FZR2"/>
<sequence>MCHVELMRRRIKTAELGDMLNQLVLPIVQTCSTATCHKQHLSEIRMGHILCRYLGISCAFREATEEYTGACKAATLGDRSIAITIPVSHF</sequence>
<proteinExistence type="predicted"/>
<evidence type="ECO:0000313" key="1">
    <source>
        <dbReference type="EMBL" id="EJU01999.1"/>
    </source>
</evidence>
<accession>M5FZR2</accession>
<name>M5FZR2_DACPD</name>
<organism evidence="1 2">
    <name type="scientific">Dacryopinax primogenitus (strain DJM 731)</name>
    <name type="common">Brown rot fungus</name>
    <dbReference type="NCBI Taxonomy" id="1858805"/>
    <lineage>
        <taxon>Eukaryota</taxon>
        <taxon>Fungi</taxon>
        <taxon>Dikarya</taxon>
        <taxon>Basidiomycota</taxon>
        <taxon>Agaricomycotina</taxon>
        <taxon>Dacrymycetes</taxon>
        <taxon>Dacrymycetales</taxon>
        <taxon>Dacrymycetaceae</taxon>
        <taxon>Dacryopinax</taxon>
    </lineage>
</organism>
<gene>
    <name evidence="1" type="ORF">DACRYDRAFT_22401</name>
</gene>
<dbReference type="HOGENOM" id="CLU_2440805_0_0_1"/>
<protein>
    <submittedName>
        <fullName evidence="1">Uncharacterized protein</fullName>
    </submittedName>
</protein>
<evidence type="ECO:0000313" key="2">
    <source>
        <dbReference type="Proteomes" id="UP000030653"/>
    </source>
</evidence>